<dbReference type="GO" id="GO:0004515">
    <property type="term" value="F:nicotinate-nucleotide adenylyltransferase activity"/>
    <property type="evidence" value="ECO:0007669"/>
    <property type="project" value="UniProtKB-EC"/>
</dbReference>
<evidence type="ECO:0000256" key="16">
    <source>
        <dbReference type="SAM" id="MobiDB-lite"/>
    </source>
</evidence>
<comment type="pathway">
    <text evidence="3">Cofactor biosynthesis; NAD(+) biosynthesis; deamido-NAD(+) from nicotinate D-ribonucleotide: step 1/1.</text>
</comment>
<accession>A0A9W8B934</accession>
<name>A0A9W8B934_9FUNG</name>
<proteinExistence type="inferred from homology"/>
<comment type="caution">
    <text evidence="18">The sequence shown here is derived from an EMBL/GenBank/DDBJ whole genome shotgun (WGS) entry which is preliminary data.</text>
</comment>
<dbReference type="GO" id="GO:0005524">
    <property type="term" value="F:ATP binding"/>
    <property type="evidence" value="ECO:0007669"/>
    <property type="project" value="UniProtKB-KW"/>
</dbReference>
<keyword evidence="7 15" id="KW-0808">Transferase</keyword>
<evidence type="ECO:0000256" key="5">
    <source>
        <dbReference type="ARBA" id="ARBA00022553"/>
    </source>
</evidence>
<evidence type="ECO:0000256" key="12">
    <source>
        <dbReference type="ARBA" id="ARBA00023242"/>
    </source>
</evidence>
<evidence type="ECO:0000313" key="18">
    <source>
        <dbReference type="EMBL" id="KAJ1983670.1"/>
    </source>
</evidence>
<keyword evidence="8 15" id="KW-0548">Nucleotidyltransferase</keyword>
<comment type="subcellular location">
    <subcellularLocation>
        <location evidence="1">Nucleus</location>
    </subcellularLocation>
</comment>
<reference evidence="18" key="1">
    <citation type="submission" date="2022-07" db="EMBL/GenBank/DDBJ databases">
        <title>Phylogenomic reconstructions and comparative analyses of Kickxellomycotina fungi.</title>
        <authorList>
            <person name="Reynolds N.K."/>
            <person name="Stajich J.E."/>
            <person name="Barry K."/>
            <person name="Grigoriev I.V."/>
            <person name="Crous P."/>
            <person name="Smith M.E."/>
        </authorList>
    </citation>
    <scope>NUCLEOTIDE SEQUENCE</scope>
    <source>
        <strain evidence="18">RSA 567</strain>
    </source>
</reference>
<dbReference type="NCBIfam" id="TIGR00482">
    <property type="entry name" value="nicotinate (nicotinamide) nucleotide adenylyltransferase"/>
    <property type="match status" value="1"/>
</dbReference>
<dbReference type="SUPFAM" id="SSF52374">
    <property type="entry name" value="Nucleotidylyl transferase"/>
    <property type="match status" value="1"/>
</dbReference>
<comment type="catalytic activity">
    <reaction evidence="14 15">
        <text>beta-nicotinamide D-ribonucleotide + ATP + H(+) = diphosphate + NAD(+)</text>
        <dbReference type="Rhea" id="RHEA:21360"/>
        <dbReference type="ChEBI" id="CHEBI:14649"/>
        <dbReference type="ChEBI" id="CHEBI:15378"/>
        <dbReference type="ChEBI" id="CHEBI:30616"/>
        <dbReference type="ChEBI" id="CHEBI:33019"/>
        <dbReference type="ChEBI" id="CHEBI:57540"/>
        <dbReference type="EC" id="2.7.7.1"/>
    </reaction>
</comment>
<evidence type="ECO:0000256" key="3">
    <source>
        <dbReference type="ARBA" id="ARBA00005019"/>
    </source>
</evidence>
<dbReference type="CDD" id="cd09286">
    <property type="entry name" value="NMNAT_Eukarya"/>
    <property type="match status" value="1"/>
</dbReference>
<evidence type="ECO:0000256" key="1">
    <source>
        <dbReference type="ARBA" id="ARBA00004123"/>
    </source>
</evidence>
<gene>
    <name evidence="18" type="primary">NMA1</name>
    <name evidence="18" type="ORF">H4R34_001141</name>
</gene>
<dbReference type="PANTHER" id="PTHR12039:SF0">
    <property type="entry name" value="NICOTINAMIDE-NUCLEOTIDE ADENYLYLTRANSFERASE"/>
    <property type="match status" value="1"/>
</dbReference>
<keyword evidence="12" id="KW-0539">Nucleus</keyword>
<keyword evidence="11 15" id="KW-0520">NAD</keyword>
<dbReference type="InterPro" id="IPR014729">
    <property type="entry name" value="Rossmann-like_a/b/a_fold"/>
</dbReference>
<dbReference type="OrthoDB" id="422187at2759"/>
<dbReference type="AlphaFoldDB" id="A0A9W8B934"/>
<evidence type="ECO:0000256" key="2">
    <source>
        <dbReference type="ARBA" id="ARBA00004658"/>
    </source>
</evidence>
<dbReference type="FunFam" id="3.40.50.620:FF:000074">
    <property type="entry name" value="Nicotinamide-nucleotide adenylyltransferase"/>
    <property type="match status" value="1"/>
</dbReference>
<keyword evidence="5" id="KW-0597">Phosphoprotein</keyword>
<sequence>MTEVKEFVNGQTTEILSHTAPSHRSYGQGQDDPYDAQQAHLQTPGSFVVTTLTATTKVTNLPSSIPYRFPIHRLPTQMKDESKTPLILVACGSFSPVTYLHLRMFEMANDYYKDHPSEYELVAGYFSPVNDCYRKQGLAAGHHRVTMCQLATETTSNWIMVDPWESIQNSYQRTIVVLDHFHQELNVHLGGMTLSDGSVKQYKIMLLAGGDLINSFGEPNVWADVDLDRILGIYGCTIIERTGTDVYGFLLAHDKLYEHRSKVHVVKQLIYNDISSTKVRLFVKRNMSIKYLLPNPVIKYIEEQSLYKT</sequence>
<comment type="catalytic activity">
    <reaction evidence="13 15">
        <text>nicotinate beta-D-ribonucleotide + ATP + H(+) = deamido-NAD(+) + diphosphate</text>
        <dbReference type="Rhea" id="RHEA:22860"/>
        <dbReference type="ChEBI" id="CHEBI:15378"/>
        <dbReference type="ChEBI" id="CHEBI:30616"/>
        <dbReference type="ChEBI" id="CHEBI:33019"/>
        <dbReference type="ChEBI" id="CHEBI:57502"/>
        <dbReference type="ChEBI" id="CHEBI:58437"/>
        <dbReference type="EC" id="2.7.7.18"/>
    </reaction>
</comment>
<feature type="compositionally biased region" description="Polar residues" evidence="16">
    <location>
        <begin position="12"/>
        <end position="28"/>
    </location>
</feature>
<dbReference type="Proteomes" id="UP001151582">
    <property type="component" value="Unassembled WGS sequence"/>
</dbReference>
<evidence type="ECO:0000256" key="8">
    <source>
        <dbReference type="ARBA" id="ARBA00022695"/>
    </source>
</evidence>
<dbReference type="EMBL" id="JANBQB010000045">
    <property type="protein sequence ID" value="KAJ1983670.1"/>
    <property type="molecule type" value="Genomic_DNA"/>
</dbReference>
<keyword evidence="9 15" id="KW-0547">Nucleotide-binding</keyword>
<comment type="similarity">
    <text evidence="4 15">Belongs to the eukaryotic NMN adenylyltransferase family.</text>
</comment>
<evidence type="ECO:0000256" key="14">
    <source>
        <dbReference type="ARBA" id="ARBA00049001"/>
    </source>
</evidence>
<keyword evidence="6 15" id="KW-0662">Pyridine nucleotide biosynthesis</keyword>
<evidence type="ECO:0000256" key="4">
    <source>
        <dbReference type="ARBA" id="ARBA00007064"/>
    </source>
</evidence>
<evidence type="ECO:0000313" key="19">
    <source>
        <dbReference type="Proteomes" id="UP001151582"/>
    </source>
</evidence>
<dbReference type="GO" id="GO:0005634">
    <property type="term" value="C:nucleus"/>
    <property type="evidence" value="ECO:0007669"/>
    <property type="project" value="UniProtKB-SubCell"/>
</dbReference>
<feature type="region of interest" description="Disordered" evidence="16">
    <location>
        <begin position="12"/>
        <end position="37"/>
    </location>
</feature>
<evidence type="ECO:0000256" key="11">
    <source>
        <dbReference type="ARBA" id="ARBA00023027"/>
    </source>
</evidence>
<dbReference type="EC" id="2.7.7.1" evidence="15"/>
<dbReference type="InterPro" id="IPR045094">
    <property type="entry name" value="NMNAT_euk"/>
</dbReference>
<evidence type="ECO:0000256" key="15">
    <source>
        <dbReference type="RuleBase" id="RU362021"/>
    </source>
</evidence>
<keyword evidence="10 15" id="KW-0067">ATP-binding</keyword>
<dbReference type="InterPro" id="IPR051182">
    <property type="entry name" value="Euk_NMN_adenylyltrnsfrase"/>
</dbReference>
<dbReference type="PANTHER" id="PTHR12039">
    <property type="entry name" value="NICOTINAMIDE MONONUCLEOTIDE ADENYLYLTRANSFERASE"/>
    <property type="match status" value="1"/>
</dbReference>
<dbReference type="InterPro" id="IPR004821">
    <property type="entry name" value="Cyt_trans-like"/>
</dbReference>
<comment type="pathway">
    <text evidence="2 15">Cofactor biosynthesis; NAD(+) biosynthesis; NAD(+) from nicotinamide D-ribonucleotide: step 1/1.</text>
</comment>
<evidence type="ECO:0000259" key="17">
    <source>
        <dbReference type="Pfam" id="PF01467"/>
    </source>
</evidence>
<organism evidence="18 19">
    <name type="scientific">Dimargaris verticillata</name>
    <dbReference type="NCBI Taxonomy" id="2761393"/>
    <lineage>
        <taxon>Eukaryota</taxon>
        <taxon>Fungi</taxon>
        <taxon>Fungi incertae sedis</taxon>
        <taxon>Zoopagomycota</taxon>
        <taxon>Kickxellomycotina</taxon>
        <taxon>Dimargaritomycetes</taxon>
        <taxon>Dimargaritales</taxon>
        <taxon>Dimargaritaceae</taxon>
        <taxon>Dimargaris</taxon>
    </lineage>
</organism>
<dbReference type="Pfam" id="PF01467">
    <property type="entry name" value="CTP_transf_like"/>
    <property type="match status" value="1"/>
</dbReference>
<evidence type="ECO:0000256" key="9">
    <source>
        <dbReference type="ARBA" id="ARBA00022741"/>
    </source>
</evidence>
<evidence type="ECO:0000256" key="10">
    <source>
        <dbReference type="ARBA" id="ARBA00022840"/>
    </source>
</evidence>
<evidence type="ECO:0000256" key="7">
    <source>
        <dbReference type="ARBA" id="ARBA00022679"/>
    </source>
</evidence>
<dbReference type="Gene3D" id="3.40.50.620">
    <property type="entry name" value="HUPs"/>
    <property type="match status" value="1"/>
</dbReference>
<keyword evidence="19" id="KW-1185">Reference proteome</keyword>
<evidence type="ECO:0000256" key="13">
    <source>
        <dbReference type="ARBA" id="ARBA00048721"/>
    </source>
</evidence>
<dbReference type="EC" id="2.7.7.18" evidence="15"/>
<protein>
    <recommendedName>
        <fullName evidence="15">Nicotinamide-nucleotide adenylyltransferase</fullName>
        <ecNumber evidence="15">2.7.7.1</ecNumber>
        <ecNumber evidence="15">2.7.7.18</ecNumber>
    </recommendedName>
</protein>
<evidence type="ECO:0000256" key="6">
    <source>
        <dbReference type="ARBA" id="ARBA00022642"/>
    </source>
</evidence>
<feature type="domain" description="Cytidyltransferase-like" evidence="17">
    <location>
        <begin position="89"/>
        <end position="280"/>
    </location>
</feature>
<dbReference type="InterPro" id="IPR005248">
    <property type="entry name" value="NadD/NMNAT"/>
</dbReference>
<dbReference type="GO" id="GO:0000309">
    <property type="term" value="F:nicotinamide-nucleotide adenylyltransferase activity"/>
    <property type="evidence" value="ECO:0007669"/>
    <property type="project" value="UniProtKB-EC"/>
</dbReference>
<dbReference type="GO" id="GO:0009435">
    <property type="term" value="P:NAD+ biosynthetic process"/>
    <property type="evidence" value="ECO:0007669"/>
    <property type="project" value="InterPro"/>
</dbReference>